<evidence type="ECO:0000256" key="1">
    <source>
        <dbReference type="SAM" id="SignalP"/>
    </source>
</evidence>
<keyword evidence="1" id="KW-0732">Signal</keyword>
<dbReference type="Proteomes" id="UP000321570">
    <property type="component" value="Unassembled WGS sequence"/>
</dbReference>
<name>A0A564YRS4_HYMDI</name>
<protein>
    <submittedName>
        <fullName evidence="2">Uncharacterized protein</fullName>
    </submittedName>
</protein>
<sequence length="310" mass="35493">MYVLKFSRICLYISLLLLALQRVALIPFSSDDAEDEEEDIPGTNEEFNRFIKNKTKTFCTCGTSVLQRRFCNLDFAIVARKSGKAVNFYRDPEYEGLNFGGLVIPVNTQHVLRGSMKVNSTIDLHYIQGFYCGVDSKSVPDDDKPFLITGFQYKFLKHRKKAENSTLFDRESKELLLVTSCSDSIQLDSLTYTQIAGVFLNYYCSDISLEPPSVYITRDAPSDTSRCYFHYRRVKCYDRYAICFSNKGVASWRSVKGISTLPHILAKIPVELHGYVKNLAESRYSEEELFENCIFHADIPPENILLFPSL</sequence>
<organism evidence="2 3">
    <name type="scientific">Hymenolepis diminuta</name>
    <name type="common">Rat tapeworm</name>
    <dbReference type="NCBI Taxonomy" id="6216"/>
    <lineage>
        <taxon>Eukaryota</taxon>
        <taxon>Metazoa</taxon>
        <taxon>Spiralia</taxon>
        <taxon>Lophotrochozoa</taxon>
        <taxon>Platyhelminthes</taxon>
        <taxon>Cestoda</taxon>
        <taxon>Eucestoda</taxon>
        <taxon>Cyclophyllidea</taxon>
        <taxon>Hymenolepididae</taxon>
        <taxon>Hymenolepis</taxon>
    </lineage>
</organism>
<keyword evidence="3" id="KW-1185">Reference proteome</keyword>
<evidence type="ECO:0000313" key="3">
    <source>
        <dbReference type="Proteomes" id="UP000321570"/>
    </source>
</evidence>
<reference evidence="2 3" key="1">
    <citation type="submission" date="2019-07" db="EMBL/GenBank/DDBJ databases">
        <authorList>
            <person name="Jastrzebski P J."/>
            <person name="Paukszto L."/>
            <person name="Jastrzebski P J."/>
        </authorList>
    </citation>
    <scope>NUCLEOTIDE SEQUENCE [LARGE SCALE GENOMIC DNA]</scope>
    <source>
        <strain evidence="2 3">WMS-il1</strain>
    </source>
</reference>
<feature type="chain" id="PRO_5021838340" evidence="1">
    <location>
        <begin position="26"/>
        <end position="310"/>
    </location>
</feature>
<dbReference type="Gene3D" id="2.40.50.120">
    <property type="match status" value="1"/>
</dbReference>
<dbReference type="EMBL" id="CABIJS010000344">
    <property type="protein sequence ID" value="VUZ49987.1"/>
    <property type="molecule type" value="Genomic_DNA"/>
</dbReference>
<evidence type="ECO:0000313" key="2">
    <source>
        <dbReference type="EMBL" id="VUZ49987.1"/>
    </source>
</evidence>
<dbReference type="InterPro" id="IPR008993">
    <property type="entry name" value="TIMP-like_OB-fold"/>
</dbReference>
<dbReference type="AlphaFoldDB" id="A0A564YRS4"/>
<dbReference type="SUPFAM" id="SSF50242">
    <property type="entry name" value="TIMP-like"/>
    <property type="match status" value="1"/>
</dbReference>
<accession>A0A564YRS4</accession>
<feature type="signal peptide" evidence="1">
    <location>
        <begin position="1"/>
        <end position="25"/>
    </location>
</feature>
<proteinExistence type="predicted"/>
<gene>
    <name evidence="2" type="ORF">WMSIL1_LOCUS9059</name>
</gene>